<gene>
    <name evidence="4" type="ORF">L201_006233</name>
</gene>
<sequence>MPSPESNEPYPRHRRSRTGCLTCRKAKHKCDESKPVCGRCQRNVRVCIYPTPTLGPLSQYSASSSFNQFPSFEQIPNLGSPPHAESSRQARFNALQTTLQSIPPAITLTDLLALAIPDQKERSLIQHFLCFGTVNLHAIPHPNKPIHCFDVSECFKNRRGESFEIDSFFLSIISIASVHRSSMFLQLEKKYLNQPPIGRWGIPPLPSTTETNKNQIKELKENSISSSKAAIELGKIALNLKLSNIKGDDDDSSLTNTVNGIIEEIDKDIDPLTLNSFQNDNKRDEEMKEVSDTILTSIVCICISQVMLGSPTWKEAYNLGLKVINLQGGPLKMLEKAKKQSTYNSSDSLIKTRTLLENLAIIDVWHCLASGNKPTLLDKEFQPWWFDFADQNTDSNHPDTFQFICGMERGMLEVVNRVNILVHEYGILSKLSNQAYVNMQSQKVQDMLLELDIWEVTIGSADRLPRVQLGNLIIAYTMRVVISVDLLQYPHSHPIVQQYASAALNYLETSRSSYTVNMLVPTLIVGSMMFDEQGRNQSRRVIETLRSDVSFSYDVEEALRILEQLYTLRDQGVQDPSWRPLLQDILLL</sequence>
<evidence type="ECO:0000313" key="4">
    <source>
        <dbReference type="EMBL" id="WWC91290.1"/>
    </source>
</evidence>
<dbReference type="GO" id="GO:0005634">
    <property type="term" value="C:nucleus"/>
    <property type="evidence" value="ECO:0007669"/>
    <property type="project" value="UniProtKB-SubCell"/>
</dbReference>
<dbReference type="Pfam" id="PF00172">
    <property type="entry name" value="Zn_clus"/>
    <property type="match status" value="1"/>
</dbReference>
<dbReference type="SMART" id="SM00066">
    <property type="entry name" value="GAL4"/>
    <property type="match status" value="1"/>
</dbReference>
<evidence type="ECO:0000256" key="1">
    <source>
        <dbReference type="ARBA" id="ARBA00004123"/>
    </source>
</evidence>
<dbReference type="InterPro" id="IPR001138">
    <property type="entry name" value="Zn2Cys6_DnaBD"/>
</dbReference>
<dbReference type="InterPro" id="IPR021858">
    <property type="entry name" value="Fun_TF"/>
</dbReference>
<feature type="domain" description="Zn(2)-C6 fungal-type" evidence="3">
    <location>
        <begin position="19"/>
        <end position="49"/>
    </location>
</feature>
<dbReference type="GeneID" id="91096902"/>
<organism evidence="4 5">
    <name type="scientific">Kwoniella dendrophila CBS 6074</name>
    <dbReference type="NCBI Taxonomy" id="1295534"/>
    <lineage>
        <taxon>Eukaryota</taxon>
        <taxon>Fungi</taxon>
        <taxon>Dikarya</taxon>
        <taxon>Basidiomycota</taxon>
        <taxon>Agaricomycotina</taxon>
        <taxon>Tremellomycetes</taxon>
        <taxon>Tremellales</taxon>
        <taxon>Cryptococcaceae</taxon>
        <taxon>Kwoniella</taxon>
    </lineage>
</organism>
<evidence type="ECO:0000259" key="3">
    <source>
        <dbReference type="PROSITE" id="PS50048"/>
    </source>
</evidence>
<dbReference type="PANTHER" id="PTHR37534">
    <property type="entry name" value="TRANSCRIPTIONAL ACTIVATOR PROTEIN UGA3"/>
    <property type="match status" value="1"/>
</dbReference>
<keyword evidence="2" id="KW-0539">Nucleus</keyword>
<name>A0AAX4K388_9TREE</name>
<comment type="subcellular location">
    <subcellularLocation>
        <location evidence="1">Nucleus</location>
    </subcellularLocation>
</comment>
<dbReference type="PANTHER" id="PTHR37534:SF20">
    <property type="entry name" value="PRO1A C6 ZINK-FINGER PROTEIN"/>
    <property type="match status" value="1"/>
</dbReference>
<evidence type="ECO:0000313" key="5">
    <source>
        <dbReference type="Proteomes" id="UP001355207"/>
    </source>
</evidence>
<dbReference type="RefSeq" id="XP_066078052.1">
    <property type="nucleotide sequence ID" value="XM_066221955.1"/>
</dbReference>
<protein>
    <recommendedName>
        <fullName evidence="3">Zn(2)-C6 fungal-type domain-containing protein</fullName>
    </recommendedName>
</protein>
<dbReference type="CDD" id="cd00067">
    <property type="entry name" value="GAL4"/>
    <property type="match status" value="1"/>
</dbReference>
<dbReference type="PROSITE" id="PS50048">
    <property type="entry name" value="ZN2_CY6_FUNGAL_2"/>
    <property type="match status" value="1"/>
</dbReference>
<dbReference type="SUPFAM" id="SSF57701">
    <property type="entry name" value="Zn2/Cys6 DNA-binding domain"/>
    <property type="match status" value="1"/>
</dbReference>
<dbReference type="Gene3D" id="4.10.240.10">
    <property type="entry name" value="Zn(2)-C6 fungal-type DNA-binding domain"/>
    <property type="match status" value="1"/>
</dbReference>
<dbReference type="PROSITE" id="PS00463">
    <property type="entry name" value="ZN2_CY6_FUNGAL_1"/>
    <property type="match status" value="1"/>
</dbReference>
<reference evidence="4 5" key="1">
    <citation type="submission" date="2024-01" db="EMBL/GenBank/DDBJ databases">
        <title>Comparative genomics of Cryptococcus and Kwoniella reveals pathogenesis evolution and contrasting modes of karyotype evolution via chromosome fusion or intercentromeric recombination.</title>
        <authorList>
            <person name="Coelho M.A."/>
            <person name="David-Palma M."/>
            <person name="Shea T."/>
            <person name="Bowers K."/>
            <person name="McGinley-Smith S."/>
            <person name="Mohammad A.W."/>
            <person name="Gnirke A."/>
            <person name="Yurkov A.M."/>
            <person name="Nowrousian M."/>
            <person name="Sun S."/>
            <person name="Cuomo C.A."/>
            <person name="Heitman J."/>
        </authorList>
    </citation>
    <scope>NUCLEOTIDE SEQUENCE [LARGE SCALE GENOMIC DNA]</scope>
    <source>
        <strain evidence="4 5">CBS 6074</strain>
    </source>
</reference>
<dbReference type="AlphaFoldDB" id="A0AAX4K388"/>
<keyword evidence="5" id="KW-1185">Reference proteome</keyword>
<proteinExistence type="predicted"/>
<evidence type="ECO:0000256" key="2">
    <source>
        <dbReference type="ARBA" id="ARBA00023242"/>
    </source>
</evidence>
<dbReference type="InterPro" id="IPR036864">
    <property type="entry name" value="Zn2-C6_fun-type_DNA-bd_sf"/>
</dbReference>
<dbReference type="GO" id="GO:0000981">
    <property type="term" value="F:DNA-binding transcription factor activity, RNA polymerase II-specific"/>
    <property type="evidence" value="ECO:0007669"/>
    <property type="project" value="InterPro"/>
</dbReference>
<dbReference type="EMBL" id="CP144105">
    <property type="protein sequence ID" value="WWC91290.1"/>
    <property type="molecule type" value="Genomic_DNA"/>
</dbReference>
<accession>A0AAX4K388</accession>
<dbReference type="GO" id="GO:0008270">
    <property type="term" value="F:zinc ion binding"/>
    <property type="evidence" value="ECO:0007669"/>
    <property type="project" value="InterPro"/>
</dbReference>
<dbReference type="Pfam" id="PF11951">
    <property type="entry name" value="Fungal_trans_2"/>
    <property type="match status" value="1"/>
</dbReference>
<dbReference type="Proteomes" id="UP001355207">
    <property type="component" value="Chromosome 8"/>
</dbReference>